<protein>
    <submittedName>
        <fullName evidence="2">Uncharacterized protein</fullName>
    </submittedName>
</protein>
<feature type="region of interest" description="Disordered" evidence="1">
    <location>
        <begin position="193"/>
        <end position="237"/>
    </location>
</feature>
<name>A0A345MXV4_9VIRU</name>
<accession>A0A345MXV4</accession>
<dbReference type="Proteomes" id="UP000282594">
    <property type="component" value="Segment"/>
</dbReference>
<sequence length="237" mass="26539">MSVPPPPPAFSPIIAPRARREDASTQTEARSLFTNLPVDRSTAVNNIPYTVHPTMDDACIWVALQATVLNDDIFDTIEESSAFALDVYKTYKRYYTDVLLVEMGVKDPTDETRFVQDGVLEYLRSGGTTSNWINRWANAQQSDASDNDADDEEEDDEENLIDQAIEDRLAELQMTGMIPPARNLARRATSTTYFMREPQSSSSEADNSDSDYTMSTTDTEQKAQNLVDVIDLTLDSE</sequence>
<reference evidence="2 3" key="1">
    <citation type="submission" date="2018-07" db="EMBL/GenBank/DDBJ databases">
        <title>Uncovering a Universe of Circular DNA Viruses in Animal Metagenomes.</title>
        <authorList>
            <person name="Tisza M."/>
            <person name="Buck C."/>
            <person name="Pastrana D."/>
            <person name="Welch N."/>
            <person name="Peretti A."/>
        </authorList>
    </citation>
    <scope>NUCLEOTIDE SEQUENCE [LARGE SCALE GENOMIC DNA]</scope>
    <source>
        <strain evidence="2">Ctdb796</strain>
    </source>
</reference>
<evidence type="ECO:0000256" key="1">
    <source>
        <dbReference type="SAM" id="MobiDB-lite"/>
    </source>
</evidence>
<organism evidence="2 3">
    <name type="scientific">Cressdnaviricota sp</name>
    <dbReference type="NCBI Taxonomy" id="2748378"/>
    <lineage>
        <taxon>Viruses</taxon>
        <taxon>Monodnaviria</taxon>
        <taxon>Shotokuvirae</taxon>
        <taxon>Cressdnaviricota</taxon>
    </lineage>
</organism>
<evidence type="ECO:0000313" key="2">
    <source>
        <dbReference type="EMBL" id="AXH76204.1"/>
    </source>
</evidence>
<proteinExistence type="predicted"/>
<feature type="compositionally biased region" description="Low complexity" evidence="1">
    <location>
        <begin position="200"/>
        <end position="218"/>
    </location>
</feature>
<keyword evidence="3" id="KW-1185">Reference proteome</keyword>
<evidence type="ECO:0000313" key="3">
    <source>
        <dbReference type="Proteomes" id="UP000282594"/>
    </source>
</evidence>
<dbReference type="EMBL" id="MH617332">
    <property type="protein sequence ID" value="AXH76204.1"/>
    <property type="molecule type" value="Genomic_DNA"/>
</dbReference>